<evidence type="ECO:0000259" key="14">
    <source>
        <dbReference type="PROSITE" id="PS50109"/>
    </source>
</evidence>
<name>K9ZLN7_ANACC</name>
<evidence type="ECO:0000313" key="16">
    <source>
        <dbReference type="Proteomes" id="UP000010474"/>
    </source>
</evidence>
<dbReference type="SUPFAM" id="SSF47384">
    <property type="entry name" value="Homodimeric domain of signal transducing histidine kinase"/>
    <property type="match status" value="1"/>
</dbReference>
<evidence type="ECO:0000256" key="10">
    <source>
        <dbReference type="ARBA" id="ARBA00022989"/>
    </source>
</evidence>
<evidence type="ECO:0000256" key="13">
    <source>
        <dbReference type="SAM" id="Phobius"/>
    </source>
</evidence>
<dbReference type="InterPro" id="IPR036890">
    <property type="entry name" value="HATPase_C_sf"/>
</dbReference>
<keyword evidence="8 15" id="KW-0418">Kinase</keyword>
<keyword evidence="7" id="KW-0547">Nucleotide-binding</keyword>
<evidence type="ECO:0000256" key="3">
    <source>
        <dbReference type="ARBA" id="ARBA00012438"/>
    </source>
</evidence>
<dbReference type="GO" id="GO:0016020">
    <property type="term" value="C:membrane"/>
    <property type="evidence" value="ECO:0007669"/>
    <property type="project" value="UniProtKB-SubCell"/>
</dbReference>
<dbReference type="InterPro" id="IPR004358">
    <property type="entry name" value="Sig_transdc_His_kin-like_C"/>
</dbReference>
<dbReference type="RefSeq" id="WP_015216789.1">
    <property type="nucleotide sequence ID" value="NC_019771.1"/>
</dbReference>
<dbReference type="InterPro" id="IPR029095">
    <property type="entry name" value="NarX-like_N"/>
</dbReference>
<dbReference type="PROSITE" id="PS50109">
    <property type="entry name" value="HIS_KIN"/>
    <property type="match status" value="1"/>
</dbReference>
<evidence type="ECO:0000256" key="4">
    <source>
        <dbReference type="ARBA" id="ARBA00022553"/>
    </source>
</evidence>
<dbReference type="InterPro" id="IPR003594">
    <property type="entry name" value="HATPase_dom"/>
</dbReference>
<dbReference type="CDD" id="cd00082">
    <property type="entry name" value="HisKA"/>
    <property type="match status" value="1"/>
</dbReference>
<dbReference type="PATRIC" id="fig|272123.3.peg.5250"/>
<dbReference type="Proteomes" id="UP000010474">
    <property type="component" value="Chromosome"/>
</dbReference>
<accession>K9ZLN7</accession>
<dbReference type="PANTHER" id="PTHR43065">
    <property type="entry name" value="SENSOR HISTIDINE KINASE"/>
    <property type="match status" value="1"/>
</dbReference>
<dbReference type="PRINTS" id="PR00344">
    <property type="entry name" value="BCTRLSENSOR"/>
</dbReference>
<dbReference type="Pfam" id="PF13675">
    <property type="entry name" value="PilJ"/>
    <property type="match status" value="1"/>
</dbReference>
<keyword evidence="4" id="KW-0597">Phosphoprotein</keyword>
<keyword evidence="10 13" id="KW-1133">Transmembrane helix</keyword>
<dbReference type="HOGENOM" id="CLU_000445_114_72_3"/>
<reference evidence="16" key="1">
    <citation type="journal article" date="2013" name="Proc. Natl. Acad. Sci. U.S.A.">
        <title>Improving the coverage of the cyanobacterial phylum using diversity-driven genome sequencing.</title>
        <authorList>
            <person name="Shih P.M."/>
            <person name="Wu D."/>
            <person name="Latifi A."/>
            <person name="Axen S.D."/>
            <person name="Fewer D.P."/>
            <person name="Talla E."/>
            <person name="Calteau A."/>
            <person name="Cai F."/>
            <person name="Tandeau de Marsac N."/>
            <person name="Rippka R."/>
            <person name="Herdman M."/>
            <person name="Sivonen K."/>
            <person name="Coursin T."/>
            <person name="Laurent T."/>
            <person name="Goodwin L."/>
            <person name="Nolan M."/>
            <person name="Davenport K.W."/>
            <person name="Han C.S."/>
            <person name="Rubin E.M."/>
            <person name="Eisen J.A."/>
            <person name="Woyke T."/>
            <person name="Gugger M."/>
            <person name="Kerfeld C.A."/>
        </authorList>
    </citation>
    <scope>NUCLEOTIDE SEQUENCE [LARGE SCALE GENOMIC DNA]</scope>
    <source>
        <strain evidence="16">ATCC 27899 / PCC 7122</strain>
    </source>
</reference>
<keyword evidence="11" id="KW-0902">Two-component regulatory system</keyword>
<evidence type="ECO:0000256" key="1">
    <source>
        <dbReference type="ARBA" id="ARBA00000085"/>
    </source>
</evidence>
<dbReference type="InterPro" id="IPR003661">
    <property type="entry name" value="HisK_dim/P_dom"/>
</dbReference>
<sequence>MMKKFNQYLPQYNLWLSKYRIILLSSTLFLSFDIGVLIPNFIISSQLQEDAVIINLAGRQRMLSQRIAKTLLQLQVAQTLNLPTAATKEELIKAFNKFDETLTGFSSGKIVTGSDEKPVFIKKLEEEKSKELVTQAQAIWNMYRVKITPIILSGTQISPPVLTEAVIYSSENNIKLLNLMNDLTTEYQNIANQRAHRLQIIQITGLVMALTNFFILLSQSLKKLTDSDTQMAETLKQLETTQLQLIQKEKMSSLGQLVAGIAHEINNPINFISPNINHAHKYISELLELIELYQKYYLEPIPEIDEFIQLIDLDFLQSDLPELLKSMKNGTIRIQQIVLSLRSFSRLNEAELKKIDIHESIDNILIILQNRLSYKLNQPNIEIIKEYDKLLPLIECYTAKINQVLLNIISNAIDFLEITPSHINPKISITTKFIKNNYVLICIADNGIGIPLENQQRIFDPFFTTKPVGQGTGLGLSISYKIIVEEHHGQISCSSTSGEGTEVQLKIPIVYSPDNFRKI</sequence>
<dbReference type="SMART" id="SM00387">
    <property type="entry name" value="HATPase_c"/>
    <property type="match status" value="1"/>
</dbReference>
<dbReference type="Gene3D" id="1.10.287.130">
    <property type="match status" value="1"/>
</dbReference>
<dbReference type="SUPFAM" id="SSF55874">
    <property type="entry name" value="ATPase domain of HSP90 chaperone/DNA topoisomerase II/histidine kinase"/>
    <property type="match status" value="1"/>
</dbReference>
<dbReference type="eggNOG" id="COG4191">
    <property type="taxonomic scope" value="Bacteria"/>
</dbReference>
<comment type="catalytic activity">
    <reaction evidence="1">
        <text>ATP + protein L-histidine = ADP + protein N-phospho-L-histidine.</text>
        <dbReference type="EC" id="2.7.13.3"/>
    </reaction>
</comment>
<evidence type="ECO:0000256" key="12">
    <source>
        <dbReference type="ARBA" id="ARBA00023136"/>
    </source>
</evidence>
<dbReference type="EMBL" id="CP003659">
    <property type="protein sequence ID" value="AFZ60173.1"/>
    <property type="molecule type" value="Genomic_DNA"/>
</dbReference>
<feature type="transmembrane region" description="Helical" evidence="13">
    <location>
        <begin position="21"/>
        <end position="43"/>
    </location>
</feature>
<dbReference type="InterPro" id="IPR036097">
    <property type="entry name" value="HisK_dim/P_sf"/>
</dbReference>
<dbReference type="Pfam" id="PF02518">
    <property type="entry name" value="HATPase_c"/>
    <property type="match status" value="1"/>
</dbReference>
<dbReference type="OrthoDB" id="569699at2"/>
<dbReference type="GO" id="GO:0005524">
    <property type="term" value="F:ATP binding"/>
    <property type="evidence" value="ECO:0007669"/>
    <property type="project" value="UniProtKB-KW"/>
</dbReference>
<keyword evidence="12 13" id="KW-0472">Membrane</keyword>
<evidence type="ECO:0000256" key="2">
    <source>
        <dbReference type="ARBA" id="ARBA00004141"/>
    </source>
</evidence>
<dbReference type="InterPro" id="IPR005467">
    <property type="entry name" value="His_kinase_dom"/>
</dbReference>
<evidence type="ECO:0000256" key="5">
    <source>
        <dbReference type="ARBA" id="ARBA00022679"/>
    </source>
</evidence>
<proteinExistence type="predicted"/>
<dbReference type="EC" id="2.7.13.3" evidence="3"/>
<protein>
    <recommendedName>
        <fullName evidence="3">histidine kinase</fullName>
        <ecNumber evidence="3">2.7.13.3</ecNumber>
    </recommendedName>
</protein>
<evidence type="ECO:0000256" key="9">
    <source>
        <dbReference type="ARBA" id="ARBA00022840"/>
    </source>
</evidence>
<keyword evidence="16" id="KW-1185">Reference proteome</keyword>
<dbReference type="GO" id="GO:0000155">
    <property type="term" value="F:phosphorelay sensor kinase activity"/>
    <property type="evidence" value="ECO:0007669"/>
    <property type="project" value="InterPro"/>
</dbReference>
<evidence type="ECO:0000256" key="8">
    <source>
        <dbReference type="ARBA" id="ARBA00022777"/>
    </source>
</evidence>
<dbReference type="Gene3D" id="3.30.565.10">
    <property type="entry name" value="Histidine kinase-like ATPase, C-terminal domain"/>
    <property type="match status" value="1"/>
</dbReference>
<organism evidence="15 16">
    <name type="scientific">Anabaena cylindrica (strain ATCC 27899 / PCC 7122)</name>
    <dbReference type="NCBI Taxonomy" id="272123"/>
    <lineage>
        <taxon>Bacteria</taxon>
        <taxon>Bacillati</taxon>
        <taxon>Cyanobacteriota</taxon>
        <taxon>Cyanophyceae</taxon>
        <taxon>Nostocales</taxon>
        <taxon>Nostocaceae</taxon>
        <taxon>Anabaena</taxon>
    </lineage>
</organism>
<dbReference type="AlphaFoldDB" id="K9ZLN7"/>
<evidence type="ECO:0000256" key="7">
    <source>
        <dbReference type="ARBA" id="ARBA00022741"/>
    </source>
</evidence>
<evidence type="ECO:0000256" key="6">
    <source>
        <dbReference type="ARBA" id="ARBA00022692"/>
    </source>
</evidence>
<comment type="subcellular location">
    <subcellularLocation>
        <location evidence="2">Membrane</location>
        <topology evidence="2">Multi-pass membrane protein</topology>
    </subcellularLocation>
</comment>
<keyword evidence="9" id="KW-0067">ATP-binding</keyword>
<dbReference type="KEGG" id="acy:Anacy_4830"/>
<feature type="domain" description="Histidine kinase" evidence="14">
    <location>
        <begin position="260"/>
        <end position="511"/>
    </location>
</feature>
<dbReference type="PANTHER" id="PTHR43065:SF10">
    <property type="entry name" value="PEROXIDE STRESS-ACTIVATED HISTIDINE KINASE MAK3"/>
    <property type="match status" value="1"/>
</dbReference>
<keyword evidence="5" id="KW-0808">Transferase</keyword>
<evidence type="ECO:0000256" key="11">
    <source>
        <dbReference type="ARBA" id="ARBA00023012"/>
    </source>
</evidence>
<keyword evidence="6 13" id="KW-0812">Transmembrane</keyword>
<gene>
    <name evidence="15" type="ordered locus">Anacy_4830</name>
</gene>
<dbReference type="STRING" id="272123.Anacy_4830"/>
<evidence type="ECO:0000313" key="15">
    <source>
        <dbReference type="EMBL" id="AFZ60173.1"/>
    </source>
</evidence>